<organism evidence="1 2">
    <name type="scientific">Melanomma pulvis-pyrius CBS 109.77</name>
    <dbReference type="NCBI Taxonomy" id="1314802"/>
    <lineage>
        <taxon>Eukaryota</taxon>
        <taxon>Fungi</taxon>
        <taxon>Dikarya</taxon>
        <taxon>Ascomycota</taxon>
        <taxon>Pezizomycotina</taxon>
        <taxon>Dothideomycetes</taxon>
        <taxon>Pleosporomycetidae</taxon>
        <taxon>Pleosporales</taxon>
        <taxon>Melanommataceae</taxon>
        <taxon>Melanomma</taxon>
    </lineage>
</organism>
<dbReference type="Proteomes" id="UP000799757">
    <property type="component" value="Unassembled WGS sequence"/>
</dbReference>
<proteinExistence type="predicted"/>
<dbReference type="OrthoDB" id="10438354at2759"/>
<protein>
    <submittedName>
        <fullName evidence="1">Uncharacterized protein</fullName>
    </submittedName>
</protein>
<evidence type="ECO:0000313" key="1">
    <source>
        <dbReference type="EMBL" id="KAF2793385.1"/>
    </source>
</evidence>
<evidence type="ECO:0000313" key="2">
    <source>
        <dbReference type="Proteomes" id="UP000799757"/>
    </source>
</evidence>
<gene>
    <name evidence="1" type="ORF">K505DRAFT_362046</name>
</gene>
<sequence length="154" mass="17338">MTILDEWKSVVQSALKLNNSNSGSYTVTEEIREGEEGGGREGERQEGSLDLLLVHYKPAKGTSKIVVPVGLMRKAISNEYAIDTVAQSITTTYRPQTWGGKKVYFAVCDPFRKEIAFYNIDEHDMQEFDRTCQLGTEGSRFVWVAEHNRPLFGA</sequence>
<accession>A0A6A6XBU4</accession>
<name>A0A6A6XBU4_9PLEO</name>
<dbReference type="AlphaFoldDB" id="A0A6A6XBU4"/>
<dbReference type="EMBL" id="MU001930">
    <property type="protein sequence ID" value="KAF2793385.1"/>
    <property type="molecule type" value="Genomic_DNA"/>
</dbReference>
<reference evidence="1" key="1">
    <citation type="journal article" date="2020" name="Stud. Mycol.">
        <title>101 Dothideomycetes genomes: a test case for predicting lifestyles and emergence of pathogens.</title>
        <authorList>
            <person name="Haridas S."/>
            <person name="Albert R."/>
            <person name="Binder M."/>
            <person name="Bloem J."/>
            <person name="Labutti K."/>
            <person name="Salamov A."/>
            <person name="Andreopoulos B."/>
            <person name="Baker S."/>
            <person name="Barry K."/>
            <person name="Bills G."/>
            <person name="Bluhm B."/>
            <person name="Cannon C."/>
            <person name="Castanera R."/>
            <person name="Culley D."/>
            <person name="Daum C."/>
            <person name="Ezra D."/>
            <person name="Gonzalez J."/>
            <person name="Henrissat B."/>
            <person name="Kuo A."/>
            <person name="Liang C."/>
            <person name="Lipzen A."/>
            <person name="Lutzoni F."/>
            <person name="Magnuson J."/>
            <person name="Mondo S."/>
            <person name="Nolan M."/>
            <person name="Ohm R."/>
            <person name="Pangilinan J."/>
            <person name="Park H.-J."/>
            <person name="Ramirez L."/>
            <person name="Alfaro M."/>
            <person name="Sun H."/>
            <person name="Tritt A."/>
            <person name="Yoshinaga Y."/>
            <person name="Zwiers L.-H."/>
            <person name="Turgeon B."/>
            <person name="Goodwin S."/>
            <person name="Spatafora J."/>
            <person name="Crous P."/>
            <person name="Grigoriev I."/>
        </authorList>
    </citation>
    <scope>NUCLEOTIDE SEQUENCE</scope>
    <source>
        <strain evidence="1">CBS 109.77</strain>
    </source>
</reference>
<keyword evidence="2" id="KW-1185">Reference proteome</keyword>